<evidence type="ECO:0000256" key="1">
    <source>
        <dbReference type="ARBA" id="ARBA00022679"/>
    </source>
</evidence>
<comment type="similarity">
    <text evidence="2">Belongs to the alpha-IPM synthase/homocitrate synthase family.</text>
</comment>
<keyword evidence="5" id="KW-1185">Reference proteome</keyword>
<evidence type="ECO:0000256" key="2">
    <source>
        <dbReference type="RuleBase" id="RU003523"/>
    </source>
</evidence>
<sequence length="266" mass="29384">MGVEIVDTTLRDGEQKAGIAFAPEEKIRIASMLDELGIYQIEAGIPAMGGHEKRSIARIAGMGLKSKISTWSRMNKNDINQALECGAEIIHISVPCSDIQIFSKLNKSREWVIDNMKSCIAYAAGGCSEVTIGMEDASRADFKFLMQVMAAALENGVKRVRYADTVGVLYRQRIYNEIVKIRNELDVEIEMHAHNDLGMAVANSIAAAKAGARYIDCTIGGIGERAGNCSYNQFIEAAREHMGIFQNIDLNRAMEIQADIMKIIYR</sequence>
<dbReference type="Pfam" id="PF00682">
    <property type="entry name" value="HMGL-like"/>
    <property type="match status" value="1"/>
</dbReference>
<dbReference type="InterPro" id="IPR000891">
    <property type="entry name" value="PYR_CT"/>
</dbReference>
<gene>
    <name evidence="4" type="ORF">DFR58_12019</name>
</gene>
<dbReference type="Gene3D" id="3.20.20.70">
    <property type="entry name" value="Aldolase class I"/>
    <property type="match status" value="1"/>
</dbReference>
<dbReference type="Proteomes" id="UP000253034">
    <property type="component" value="Unassembled WGS sequence"/>
</dbReference>
<comment type="caution">
    <text evidence="4">The sequence shown here is derived from an EMBL/GenBank/DDBJ whole genome shotgun (WGS) entry which is preliminary data.</text>
</comment>
<keyword evidence="1 2" id="KW-0808">Transferase</keyword>
<dbReference type="PROSITE" id="PS00816">
    <property type="entry name" value="AIPM_HOMOCIT_SYNTH_2"/>
    <property type="match status" value="1"/>
</dbReference>
<dbReference type="PANTHER" id="PTHR42880:SF1">
    <property type="entry name" value="ISOPROPYLMALATE_HOMOCITRATE_CITRAMALATE SYNTHASE FAMILY PROTEIN"/>
    <property type="match status" value="1"/>
</dbReference>
<dbReference type="RefSeq" id="WP_114298788.1">
    <property type="nucleotide sequence ID" value="NZ_QPJT01000020.1"/>
</dbReference>
<dbReference type="EMBL" id="QPJT01000020">
    <property type="protein sequence ID" value="RCX12720.1"/>
    <property type="molecule type" value="Genomic_DNA"/>
</dbReference>
<dbReference type="PANTHER" id="PTHR42880">
    <property type="entry name" value="HOMOCITRATE SYNTHASE"/>
    <property type="match status" value="1"/>
</dbReference>
<protein>
    <submittedName>
        <fullName evidence="4">Homocitrate synthase NifV</fullName>
    </submittedName>
</protein>
<dbReference type="PROSITE" id="PS50991">
    <property type="entry name" value="PYR_CT"/>
    <property type="match status" value="1"/>
</dbReference>
<organism evidence="4 5">
    <name type="scientific">Anaerobacterium chartisolvens</name>
    <dbReference type="NCBI Taxonomy" id="1297424"/>
    <lineage>
        <taxon>Bacteria</taxon>
        <taxon>Bacillati</taxon>
        <taxon>Bacillota</taxon>
        <taxon>Clostridia</taxon>
        <taxon>Eubacteriales</taxon>
        <taxon>Oscillospiraceae</taxon>
        <taxon>Anaerobacterium</taxon>
    </lineage>
</organism>
<dbReference type="GO" id="GO:0019752">
    <property type="term" value="P:carboxylic acid metabolic process"/>
    <property type="evidence" value="ECO:0007669"/>
    <property type="project" value="InterPro"/>
</dbReference>
<reference evidence="4 5" key="1">
    <citation type="submission" date="2018-07" db="EMBL/GenBank/DDBJ databases">
        <title>Genomic Encyclopedia of Type Strains, Phase IV (KMG-IV): sequencing the most valuable type-strain genomes for metagenomic binning, comparative biology and taxonomic classification.</title>
        <authorList>
            <person name="Goeker M."/>
        </authorList>
    </citation>
    <scope>NUCLEOTIDE SEQUENCE [LARGE SCALE GENOMIC DNA]</scope>
    <source>
        <strain evidence="4 5">DSM 27016</strain>
    </source>
</reference>
<dbReference type="InterPro" id="IPR013785">
    <property type="entry name" value="Aldolase_TIM"/>
</dbReference>
<evidence type="ECO:0000313" key="4">
    <source>
        <dbReference type="EMBL" id="RCX12720.1"/>
    </source>
</evidence>
<name>A0A369ATM3_9FIRM</name>
<feature type="domain" description="Pyruvate carboxyltransferase" evidence="3">
    <location>
        <begin position="3"/>
        <end position="254"/>
    </location>
</feature>
<proteinExistence type="inferred from homology"/>
<dbReference type="OrthoDB" id="9804858at2"/>
<dbReference type="GO" id="GO:0046912">
    <property type="term" value="F:acyltransferase activity, acyl groups converted into alkyl on transfer"/>
    <property type="evidence" value="ECO:0007669"/>
    <property type="project" value="InterPro"/>
</dbReference>
<dbReference type="InterPro" id="IPR002034">
    <property type="entry name" value="AIPM/Hcit_synth_CS"/>
</dbReference>
<dbReference type="AlphaFoldDB" id="A0A369ATM3"/>
<evidence type="ECO:0000313" key="5">
    <source>
        <dbReference type="Proteomes" id="UP000253034"/>
    </source>
</evidence>
<evidence type="ECO:0000259" key="3">
    <source>
        <dbReference type="PROSITE" id="PS50991"/>
    </source>
</evidence>
<dbReference type="SUPFAM" id="SSF51569">
    <property type="entry name" value="Aldolase"/>
    <property type="match status" value="1"/>
</dbReference>
<accession>A0A369ATM3</accession>
<dbReference type="PROSITE" id="PS00815">
    <property type="entry name" value="AIPM_HOMOCIT_SYNTH_1"/>
    <property type="match status" value="1"/>
</dbReference>